<gene>
    <name evidence="8" type="ORF">GCM10007989_16230</name>
</gene>
<keyword evidence="9" id="KW-1185">Reference proteome</keyword>
<dbReference type="PANTHER" id="PTHR10161:SF14">
    <property type="entry name" value="TARTRATE-RESISTANT ACID PHOSPHATASE TYPE 5"/>
    <property type="match status" value="1"/>
</dbReference>
<comment type="caution">
    <text evidence="8">The sequence shown here is derived from an EMBL/GenBank/DDBJ whole genome shotgun (WGS) entry which is preliminary data.</text>
</comment>
<comment type="cofactor">
    <cofactor evidence="6">
        <name>Fe cation</name>
        <dbReference type="ChEBI" id="CHEBI:24875"/>
    </cofactor>
    <text evidence="6">Binds 2 iron ions per subunit.</text>
</comment>
<dbReference type="RefSeq" id="WP_189425107.1">
    <property type="nucleotide sequence ID" value="NZ_BMZE01000002.1"/>
</dbReference>
<organism evidence="8 9">
    <name type="scientific">Devosia pacifica</name>
    <dbReference type="NCBI Taxonomy" id="1335967"/>
    <lineage>
        <taxon>Bacteria</taxon>
        <taxon>Pseudomonadati</taxon>
        <taxon>Pseudomonadota</taxon>
        <taxon>Alphaproteobacteria</taxon>
        <taxon>Hyphomicrobiales</taxon>
        <taxon>Devosiaceae</taxon>
        <taxon>Devosia</taxon>
    </lineage>
</organism>
<accession>A0A918S5Q4</accession>
<keyword evidence="4 5" id="KW-0378">Hydrolase</keyword>
<name>A0A918S5Q4_9HYPH</name>
<keyword evidence="6" id="KW-0479">Metal-binding</keyword>
<dbReference type="PANTHER" id="PTHR10161">
    <property type="entry name" value="TARTRATE-RESISTANT ACID PHOSPHATASE TYPE 5"/>
    <property type="match status" value="1"/>
</dbReference>
<dbReference type="AlphaFoldDB" id="A0A918S5Q4"/>
<dbReference type="Gene3D" id="3.60.21.10">
    <property type="match status" value="1"/>
</dbReference>
<dbReference type="Pfam" id="PF00149">
    <property type="entry name" value="Metallophos"/>
    <property type="match status" value="1"/>
</dbReference>
<evidence type="ECO:0000256" key="4">
    <source>
        <dbReference type="ARBA" id="ARBA00022801"/>
    </source>
</evidence>
<dbReference type="InterPro" id="IPR004843">
    <property type="entry name" value="Calcineurin-like_PHP"/>
</dbReference>
<feature type="binding site" evidence="6">
    <location>
        <position position="87"/>
    </location>
    <ligand>
        <name>Fe cation</name>
        <dbReference type="ChEBI" id="CHEBI:24875"/>
        <label>1</label>
    </ligand>
</feature>
<feature type="domain" description="Calcineurin-like phosphoesterase" evidence="7">
    <location>
        <begin position="48"/>
        <end position="252"/>
    </location>
</feature>
<dbReference type="EMBL" id="BMZE01000002">
    <property type="protein sequence ID" value="GHA21651.1"/>
    <property type="molecule type" value="Genomic_DNA"/>
</dbReference>
<dbReference type="GO" id="GO:0046872">
    <property type="term" value="F:metal ion binding"/>
    <property type="evidence" value="ECO:0007669"/>
    <property type="project" value="UniProtKB-KW"/>
</dbReference>
<evidence type="ECO:0000256" key="6">
    <source>
        <dbReference type="PIRSR" id="PIRSR000898-1"/>
    </source>
</evidence>
<dbReference type="SUPFAM" id="SSF56300">
    <property type="entry name" value="Metallo-dependent phosphatases"/>
    <property type="match status" value="1"/>
</dbReference>
<evidence type="ECO:0000256" key="3">
    <source>
        <dbReference type="ARBA" id="ARBA00022729"/>
    </source>
</evidence>
<dbReference type="PIRSF" id="PIRSF000898">
    <property type="entry name" value="Acid_Ptase_5"/>
    <property type="match status" value="1"/>
</dbReference>
<reference evidence="8" key="2">
    <citation type="submission" date="2020-09" db="EMBL/GenBank/DDBJ databases">
        <authorList>
            <person name="Sun Q."/>
            <person name="Kim S."/>
        </authorList>
    </citation>
    <scope>NUCLEOTIDE SEQUENCE</scope>
    <source>
        <strain evidence="8">KCTC 32437</strain>
    </source>
</reference>
<reference evidence="8" key="1">
    <citation type="journal article" date="2014" name="Int. J. Syst. Evol. Microbiol.">
        <title>Complete genome sequence of Corynebacterium casei LMG S-19264T (=DSM 44701T), isolated from a smear-ripened cheese.</title>
        <authorList>
            <consortium name="US DOE Joint Genome Institute (JGI-PGF)"/>
            <person name="Walter F."/>
            <person name="Albersmeier A."/>
            <person name="Kalinowski J."/>
            <person name="Ruckert C."/>
        </authorList>
    </citation>
    <scope>NUCLEOTIDE SEQUENCE</scope>
    <source>
        <strain evidence="8">KCTC 32437</strain>
    </source>
</reference>
<dbReference type="GO" id="GO:0003993">
    <property type="term" value="F:acid phosphatase activity"/>
    <property type="evidence" value="ECO:0007669"/>
    <property type="project" value="UniProtKB-UniRule"/>
</dbReference>
<protein>
    <recommendedName>
        <fullName evidence="2 5">acid phosphatase</fullName>
        <ecNumber evidence="2 5">3.1.3.2</ecNumber>
    </recommendedName>
</protein>
<keyword evidence="5 6" id="KW-0408">Iron</keyword>
<feature type="binding site" evidence="6">
    <location>
        <position position="53"/>
    </location>
    <ligand>
        <name>Fe cation</name>
        <dbReference type="ChEBI" id="CHEBI:24875"/>
        <label>1</label>
    </ligand>
</feature>
<feature type="binding site" evidence="6">
    <location>
        <position position="125"/>
    </location>
    <ligand>
        <name>Fe cation</name>
        <dbReference type="ChEBI" id="CHEBI:24875"/>
        <label>2</label>
    </ligand>
</feature>
<evidence type="ECO:0000313" key="8">
    <source>
        <dbReference type="EMBL" id="GHA21651.1"/>
    </source>
</evidence>
<dbReference type="EC" id="3.1.3.2" evidence="2 5"/>
<dbReference type="CDD" id="cd07378">
    <property type="entry name" value="MPP_ACP5"/>
    <property type="match status" value="1"/>
</dbReference>
<proteinExistence type="predicted"/>
<feature type="binding site" evidence="6">
    <location>
        <position position="251"/>
    </location>
    <ligand>
        <name>Fe cation</name>
        <dbReference type="ChEBI" id="CHEBI:24875"/>
        <label>1</label>
    </ligand>
</feature>
<dbReference type="InterPro" id="IPR029052">
    <property type="entry name" value="Metallo-depent_PP-like"/>
</dbReference>
<feature type="binding site" evidence="6">
    <location>
        <position position="87"/>
    </location>
    <ligand>
        <name>Fe cation</name>
        <dbReference type="ChEBI" id="CHEBI:24875"/>
        <label>2</label>
    </ligand>
</feature>
<evidence type="ECO:0000256" key="5">
    <source>
        <dbReference type="PIRNR" id="PIRNR000898"/>
    </source>
</evidence>
<feature type="binding site" evidence="6">
    <location>
        <position position="214"/>
    </location>
    <ligand>
        <name>Fe cation</name>
        <dbReference type="ChEBI" id="CHEBI:24875"/>
        <label>2</label>
    </ligand>
</feature>
<dbReference type="InterPro" id="IPR051558">
    <property type="entry name" value="Metallophosphoesterase_PAP"/>
</dbReference>
<dbReference type="Proteomes" id="UP000646579">
    <property type="component" value="Unassembled WGS sequence"/>
</dbReference>
<dbReference type="InterPro" id="IPR024927">
    <property type="entry name" value="Acid_PPase"/>
</dbReference>
<feature type="binding site" evidence="6">
    <location>
        <position position="249"/>
    </location>
    <ligand>
        <name>Fe cation</name>
        <dbReference type="ChEBI" id="CHEBI:24875"/>
        <label>2</label>
    </ligand>
</feature>
<evidence type="ECO:0000313" key="9">
    <source>
        <dbReference type="Proteomes" id="UP000646579"/>
    </source>
</evidence>
<feature type="binding site" evidence="6">
    <location>
        <position position="90"/>
    </location>
    <ligand>
        <name>Fe cation</name>
        <dbReference type="ChEBI" id="CHEBI:24875"/>
        <label>1</label>
    </ligand>
</feature>
<evidence type="ECO:0000259" key="7">
    <source>
        <dbReference type="Pfam" id="PF00149"/>
    </source>
</evidence>
<comment type="catalytic activity">
    <reaction evidence="1 5">
        <text>a phosphate monoester + H2O = an alcohol + phosphate</text>
        <dbReference type="Rhea" id="RHEA:15017"/>
        <dbReference type="ChEBI" id="CHEBI:15377"/>
        <dbReference type="ChEBI" id="CHEBI:30879"/>
        <dbReference type="ChEBI" id="CHEBI:43474"/>
        <dbReference type="ChEBI" id="CHEBI:67140"/>
        <dbReference type="EC" id="3.1.3.2"/>
    </reaction>
</comment>
<sequence>MLQTNVLDPRRQWRQNRRQVLFFGGALGLSVMARGSHAAEASEESLGILVVGDWGKPENLSDLQRVAQAMGSVYRQSGADCVFSTGDNFYENGVVSTSDPLWLNVFEDVFTEMLLPLPWYVVLGNHDHRGSTAAELSYHEHDERWNLPASYYTRSWPLPGGGDADVLFIDTQPLVEMSWWRDALGQERDARKQLDWIEAELAASTAEWKIVVGHHPVFSGGAHGDSPALIASLKPLFERYGVQLYLNGHDHNLEHAIVDGIHYLTSGAGAETRGATAGANTQFIAGQTGFLRLQFTDAALMIEFFDNAGERIHQHQLGRPVRNQLFG</sequence>
<evidence type="ECO:0000256" key="2">
    <source>
        <dbReference type="ARBA" id="ARBA00012646"/>
    </source>
</evidence>
<evidence type="ECO:0000256" key="1">
    <source>
        <dbReference type="ARBA" id="ARBA00000032"/>
    </source>
</evidence>
<keyword evidence="3" id="KW-0732">Signal</keyword>